<evidence type="ECO:0000256" key="5">
    <source>
        <dbReference type="ARBA" id="ARBA00023242"/>
    </source>
</evidence>
<name>A0A0N4SZ45_BRUPA</name>
<reference evidence="11" key="1">
    <citation type="submission" date="2017-02" db="UniProtKB">
        <authorList>
            <consortium name="WormBaseParasite"/>
        </authorList>
    </citation>
    <scope>IDENTIFICATION</scope>
</reference>
<dbReference type="InterPro" id="IPR016024">
    <property type="entry name" value="ARM-type_fold"/>
</dbReference>
<gene>
    <name evidence="9" type="ORF">BPAG_LOCUS1045</name>
</gene>
<dbReference type="InterPro" id="IPR026971">
    <property type="entry name" value="CND1/NCAPD3"/>
</dbReference>
<reference evidence="9 10" key="2">
    <citation type="submission" date="2018-11" db="EMBL/GenBank/DDBJ databases">
        <authorList>
            <consortium name="Pathogen Informatics"/>
        </authorList>
    </citation>
    <scope>NUCLEOTIDE SEQUENCE [LARGE SCALE GENOMIC DNA]</scope>
</reference>
<feature type="region of interest" description="Disordered" evidence="7">
    <location>
        <begin position="1565"/>
        <end position="1604"/>
    </location>
</feature>
<protein>
    <submittedName>
        <fullName evidence="11">Cnd1 domain-containing protein</fullName>
    </submittedName>
</protein>
<feature type="compositionally biased region" description="Basic and acidic residues" evidence="7">
    <location>
        <begin position="1486"/>
        <end position="1495"/>
    </location>
</feature>
<evidence type="ECO:0000256" key="3">
    <source>
        <dbReference type="ARBA" id="ARBA00022776"/>
    </source>
</evidence>
<dbReference type="SUPFAM" id="SSF48371">
    <property type="entry name" value="ARM repeat"/>
    <property type="match status" value="1"/>
</dbReference>
<comment type="subcellular location">
    <subcellularLocation>
        <location evidence="1">Nucleus</location>
    </subcellularLocation>
</comment>
<evidence type="ECO:0000313" key="11">
    <source>
        <dbReference type="WBParaSite" id="BPAG_0000104401-mRNA-1"/>
    </source>
</evidence>
<evidence type="ECO:0000313" key="10">
    <source>
        <dbReference type="Proteomes" id="UP000278627"/>
    </source>
</evidence>
<dbReference type="EMBL" id="UZAD01000067">
    <property type="protein sequence ID" value="VDN82231.1"/>
    <property type="molecule type" value="Genomic_DNA"/>
</dbReference>
<keyword evidence="6" id="KW-0131">Cell cycle</keyword>
<dbReference type="GO" id="GO:0005634">
    <property type="term" value="C:nucleus"/>
    <property type="evidence" value="ECO:0007669"/>
    <property type="project" value="UniProtKB-SubCell"/>
</dbReference>
<evidence type="ECO:0000256" key="4">
    <source>
        <dbReference type="ARBA" id="ARBA00023067"/>
    </source>
</evidence>
<dbReference type="GO" id="GO:0051301">
    <property type="term" value="P:cell division"/>
    <property type="evidence" value="ECO:0007669"/>
    <property type="project" value="UniProtKB-KW"/>
</dbReference>
<feature type="region of interest" description="Disordered" evidence="7">
    <location>
        <begin position="1468"/>
        <end position="1517"/>
    </location>
</feature>
<sequence>MEEKYKLFEALDDVSSIFSEVNDEWTAACFEDNFSDFANFAHSIQFSVLQAFDYLQRLSELCFRLMLYAEKTNSSTEIWHEIARKNFDAKKLCIFAWYLIERGLQPDVACEDRKVGLIGSRIYISLCCLSGAQAFNIFNDYLFQRALDQLRLIRGLLSSGHLSITNNRVDIVQNTKSKNKKPFVVNNARVKQTVFEQLTLEDGTELRYMLCDVLDSLFVFLNRDLLSSAQQCLISLAVFLQQLMQLDFSEKTSLLQCKRLSDFQRLRGFSDRSFALMHRFLDNRHAASGVVYGRVVMPRLLFWTFENTVLPTNAYPPKLMTTYKEAMLNFIRLRIEKNSEEEIFTILLVLQNICFRCPDRSDYRAKVASSVIEVLAYLPPKHIRDFANFLLLIGANSKVAVRGFVIEIAVPFVKQCGHILEVSCKKENRTYDCEQMHEEDMSSGKEIPMEVDGAEEDDDCDRQKVRKKEKGKKAISNNLVKKIGLYNAILVFVIRSCNDKSPMVRTRALMQIAILLHDENIRSRLLNLSKTPMYVYCCEDEDAKKQRDDPILLRTITTRSLDARVSTRRAAIIALESLFSTLSESQQAEFLTVFQQHCRDPSLLVRKQAAESLSRLLLSFGANTNMLDKVWLTSVLPLINDREQSVVQLASKLVLETLILPAVEDTTPFVWRILEAVEQEVNHRRLLLRSLLHQAKEGGLTECAIESLLKKCDDLKNVNIVWMLLNFLSNVFKIDGSQAVRFWYTLNGSDESNVVGYVAEVIARCADRISEASRNQLIENFSTKLTEFGISEGHIAHVYYAFARLCNGIGDDSAGAKQMLEFNRNLMDKSLKILKNIIFHPISGSGEDLLTQENDKTAKLLVRIINSLGEAVQYSPILLSTNPKVFDIMQLIMASDVIQQQLTQIGTLCIAASSVRPSTAAHCYDMKGFVKQQPQQTDVQQVPDCNSYEHCVSSAGFLQTSMSSNQPNKDIDSNQKASASVNQECRTSQPTSHGLGPTFLRQHTVNMEVLTPAVRAQAVLAIGKMCLQDEKLAKKCVPVLSRQLLVNSNHLVRSNIVSVICDLCKRYTLLVDRHSAIIASCLKDPSTLVRKQTLMLLTHLIKEQFVRWAGQIMYRFVSTILDENKEVREYAEMCLIDVLLVQFPNMFVNHFLECVFYFNSVTHSLWSATTNAMEDDTERQDLKCSLSGFRLKNARMRLYRFMIKTFNDENKFMIGMRIGQEVYSAIVDGELNIYDRRVKALLEDCYEIMCCSEIKLSMALGKRSPGEADGDDDDEPPSNVQEAAKKVVTQAFRKGIIDAILPHIIQLKYYLQEKRLPELEFGIIRVLRELCKDHREQLDEFLASDKQLKAEINWLDKVVSYIMFKEKEKRMKILNNNDIMAEVPFLPNRKVSFAADRMVSSSGQNSETRKQKCKVETITHTEVQKSEQDNDGSFNCSLLFAADGMVPSPGQNSEIRKQEGNVETITHTEVQKSEQDNDGDAPIVDSIDKRDRELTEGQTKSNDDEEKNAESVQPSTSVKEYFIPTEITMKIKKRSQKIKFEQADEESELPVRAISTPEHNVGELTFGLGDDMSAIESTPTRKRSKRQLRQPCVPPIEEADNENE</sequence>
<keyword evidence="4" id="KW-0226">DNA condensation</keyword>
<feature type="compositionally biased region" description="Polar residues" evidence="7">
    <location>
        <begin position="963"/>
        <end position="992"/>
    </location>
</feature>
<evidence type="ECO:0000313" key="9">
    <source>
        <dbReference type="EMBL" id="VDN82231.1"/>
    </source>
</evidence>
<evidence type="ECO:0000256" key="1">
    <source>
        <dbReference type="ARBA" id="ARBA00004123"/>
    </source>
</evidence>
<evidence type="ECO:0000259" key="8">
    <source>
        <dbReference type="Pfam" id="PF12717"/>
    </source>
</evidence>
<evidence type="ECO:0000256" key="6">
    <source>
        <dbReference type="ARBA" id="ARBA00023306"/>
    </source>
</evidence>
<organism evidence="11">
    <name type="scientific">Brugia pahangi</name>
    <name type="common">Filarial nematode worm</name>
    <dbReference type="NCBI Taxonomy" id="6280"/>
    <lineage>
        <taxon>Eukaryota</taxon>
        <taxon>Metazoa</taxon>
        <taxon>Ecdysozoa</taxon>
        <taxon>Nematoda</taxon>
        <taxon>Chromadorea</taxon>
        <taxon>Rhabditida</taxon>
        <taxon>Spirurina</taxon>
        <taxon>Spiruromorpha</taxon>
        <taxon>Filarioidea</taxon>
        <taxon>Onchocercidae</taxon>
        <taxon>Brugia</taxon>
    </lineage>
</organism>
<dbReference type="STRING" id="6280.A0A0N4SZ45"/>
<dbReference type="Proteomes" id="UP000278627">
    <property type="component" value="Unassembled WGS sequence"/>
</dbReference>
<dbReference type="InterPro" id="IPR032682">
    <property type="entry name" value="Cnd1_C"/>
</dbReference>
<dbReference type="GO" id="GO:0000779">
    <property type="term" value="C:condensed chromosome, centromeric region"/>
    <property type="evidence" value="ECO:0007669"/>
    <property type="project" value="TreeGrafter"/>
</dbReference>
<accession>A0A0N4SZ45</accession>
<evidence type="ECO:0000256" key="7">
    <source>
        <dbReference type="SAM" id="MobiDB-lite"/>
    </source>
</evidence>
<dbReference type="PANTHER" id="PTHR14222:SF1">
    <property type="entry name" value="CONDENSIN-2 COMPLEX SUBUNIT D3"/>
    <property type="match status" value="1"/>
</dbReference>
<dbReference type="WBParaSite" id="BPAG_0000104401-mRNA-1">
    <property type="protein sequence ID" value="BPAG_0000104401-mRNA-1"/>
    <property type="gene ID" value="BPAG_0000104401"/>
</dbReference>
<keyword evidence="3" id="KW-0498">Mitosis</keyword>
<dbReference type="GO" id="GO:0000796">
    <property type="term" value="C:condensin complex"/>
    <property type="evidence" value="ECO:0007669"/>
    <property type="project" value="TreeGrafter"/>
</dbReference>
<dbReference type="Pfam" id="PF12717">
    <property type="entry name" value="Cnd1"/>
    <property type="match status" value="1"/>
</dbReference>
<feature type="domain" description="Condensin complex subunit 1 C-terminal" evidence="8">
    <location>
        <begin position="1051"/>
        <end position="1161"/>
    </location>
</feature>
<dbReference type="GO" id="GO:0007076">
    <property type="term" value="P:mitotic chromosome condensation"/>
    <property type="evidence" value="ECO:0007669"/>
    <property type="project" value="InterPro"/>
</dbReference>
<evidence type="ECO:0000256" key="2">
    <source>
        <dbReference type="ARBA" id="ARBA00022618"/>
    </source>
</evidence>
<proteinExistence type="predicted"/>
<keyword evidence="2" id="KW-0132">Cell division</keyword>
<dbReference type="GO" id="GO:0042393">
    <property type="term" value="F:histone binding"/>
    <property type="evidence" value="ECO:0007669"/>
    <property type="project" value="TreeGrafter"/>
</dbReference>
<keyword evidence="5" id="KW-0539">Nucleus</keyword>
<keyword evidence="10" id="KW-1185">Reference proteome</keyword>
<dbReference type="PANTHER" id="PTHR14222">
    <property type="entry name" value="CONDENSIN"/>
    <property type="match status" value="1"/>
</dbReference>
<dbReference type="InterPro" id="IPR011989">
    <property type="entry name" value="ARM-like"/>
</dbReference>
<feature type="region of interest" description="Disordered" evidence="7">
    <location>
        <begin position="963"/>
        <end position="993"/>
    </location>
</feature>
<dbReference type="GO" id="GO:0010032">
    <property type="term" value="P:meiotic chromosome condensation"/>
    <property type="evidence" value="ECO:0007669"/>
    <property type="project" value="TreeGrafter"/>
</dbReference>
<dbReference type="Gene3D" id="1.25.10.10">
    <property type="entry name" value="Leucine-rich Repeat Variant"/>
    <property type="match status" value="2"/>
</dbReference>